<keyword evidence="3 8" id="KW-0328">Glycosyltransferase</keyword>
<organism evidence="9 10">
    <name type="scientific">Tetracentron sinense</name>
    <name type="common">Spur-leaf</name>
    <dbReference type="NCBI Taxonomy" id="13715"/>
    <lineage>
        <taxon>Eukaryota</taxon>
        <taxon>Viridiplantae</taxon>
        <taxon>Streptophyta</taxon>
        <taxon>Embryophyta</taxon>
        <taxon>Tracheophyta</taxon>
        <taxon>Spermatophyta</taxon>
        <taxon>Magnoliopsida</taxon>
        <taxon>Trochodendrales</taxon>
        <taxon>Trochodendraceae</taxon>
        <taxon>Tetracentron</taxon>
    </lineage>
</organism>
<dbReference type="GO" id="GO:0016020">
    <property type="term" value="C:membrane"/>
    <property type="evidence" value="ECO:0007669"/>
    <property type="project" value="UniProtKB-SubCell"/>
</dbReference>
<evidence type="ECO:0000256" key="6">
    <source>
        <dbReference type="ARBA" id="ARBA00022989"/>
    </source>
</evidence>
<dbReference type="InterPro" id="IPR008166">
    <property type="entry name" value="Glyco_transf_92"/>
</dbReference>
<evidence type="ECO:0000256" key="4">
    <source>
        <dbReference type="ARBA" id="ARBA00022679"/>
    </source>
</evidence>
<dbReference type="Pfam" id="PF01697">
    <property type="entry name" value="Glyco_transf_92"/>
    <property type="match status" value="1"/>
</dbReference>
<evidence type="ECO:0000256" key="5">
    <source>
        <dbReference type="ARBA" id="ARBA00022692"/>
    </source>
</evidence>
<evidence type="ECO:0000256" key="8">
    <source>
        <dbReference type="RuleBase" id="RU366017"/>
    </source>
</evidence>
<dbReference type="InterPro" id="IPR029044">
    <property type="entry name" value="Nucleotide-diphossugar_trans"/>
</dbReference>
<keyword evidence="7 8" id="KW-0472">Membrane</keyword>
<feature type="transmembrane region" description="Helical" evidence="8">
    <location>
        <begin position="12"/>
        <end position="40"/>
    </location>
</feature>
<evidence type="ECO:0000313" key="9">
    <source>
        <dbReference type="EMBL" id="KAF8378159.1"/>
    </source>
</evidence>
<keyword evidence="4 8" id="KW-0808">Transferase</keyword>
<dbReference type="OrthoDB" id="2526284at2759"/>
<dbReference type="AlphaFoldDB" id="A0A834YEW5"/>
<name>A0A834YEW5_TETSI</name>
<accession>A0A834YEW5</accession>
<dbReference type="EC" id="2.4.1.-" evidence="8"/>
<evidence type="ECO:0000256" key="1">
    <source>
        <dbReference type="ARBA" id="ARBA00004167"/>
    </source>
</evidence>
<comment type="similarity">
    <text evidence="2 8">Belongs to the glycosyltransferase 92 family.</text>
</comment>
<dbReference type="EMBL" id="JABCRI010000023">
    <property type="protein sequence ID" value="KAF8378159.1"/>
    <property type="molecule type" value="Genomic_DNA"/>
</dbReference>
<evidence type="ECO:0000256" key="3">
    <source>
        <dbReference type="ARBA" id="ARBA00022676"/>
    </source>
</evidence>
<keyword evidence="5 8" id="KW-0812">Transmembrane</keyword>
<dbReference type="SUPFAM" id="SSF53448">
    <property type="entry name" value="Nucleotide-diphospho-sugar transferases"/>
    <property type="match status" value="1"/>
</dbReference>
<protein>
    <recommendedName>
        <fullName evidence="8">Glycosyltransferase family 92 protein</fullName>
        <ecNumber evidence="8">2.4.1.-</ecNumber>
    </recommendedName>
</protein>
<dbReference type="GO" id="GO:0005737">
    <property type="term" value="C:cytoplasm"/>
    <property type="evidence" value="ECO:0007669"/>
    <property type="project" value="TreeGrafter"/>
</dbReference>
<proteinExistence type="inferred from homology"/>
<dbReference type="PANTHER" id="PTHR21461">
    <property type="entry name" value="GLYCOSYLTRANSFERASE FAMILY 92 PROTEIN"/>
    <property type="match status" value="1"/>
</dbReference>
<dbReference type="PANTHER" id="PTHR21461:SF55">
    <property type="entry name" value="GLYCOSYLTRANSFERASE FAMILY 92 PROTEIN"/>
    <property type="match status" value="1"/>
</dbReference>
<comment type="caution">
    <text evidence="9">The sequence shown here is derived from an EMBL/GenBank/DDBJ whole genome shotgun (WGS) entry which is preliminary data.</text>
</comment>
<sequence>MKDRRKRDVVSWSRFFWCTLLVVFSCVLFTGFTFSSFLLFGESFHPVLISAWKSPAMEAISGESPVPPTIEIRETVIFPDQVLIFLKYPPSVPLFTKEDFDCVYFPPNSSQPHLNLPPVNIDGQNLDHQIVRCPVSPRSFTVSLSLKTNANGHFQGGPPSHQWDSLVYEALIDRDNTTILFVKGLNLRPERLSDASRFECVYGWDFKRPKFLLKGDVITVAQEIVRCKTPLSVLNRPQKLNNSIKVSIRVKGRGILHSVARPEFRPESDIPIRKQHEMCVCTMVRNQAKFLREWVMYHARVGVQRWFIYDNNSDDAIENVIESLDDANFNITRHVWPWIKTQEGGFAHCALRARDSCEWVGFIDVDEFLHLPSNLSLHDVLRNQSESHRVGELRTSCYSFGPSGLKRVPSEGVMAGYTCRVGVPERHKSIVRPDALNSSLINVVHHFHLRDGFEYVNVERGVMVINHYKYQVWEVFKEKFYRRVATYVADWKGKENAGSKDRAPGLGTEAVEPPDWSSRFCEVSDTGLKDWVLRVFADPQTHLLPWQEQQEEQEDRLLTVRKNEKK</sequence>
<evidence type="ECO:0000313" key="10">
    <source>
        <dbReference type="Proteomes" id="UP000655225"/>
    </source>
</evidence>
<dbReference type="PROSITE" id="PS51257">
    <property type="entry name" value="PROKAR_LIPOPROTEIN"/>
    <property type="match status" value="1"/>
</dbReference>
<evidence type="ECO:0000256" key="2">
    <source>
        <dbReference type="ARBA" id="ARBA00007647"/>
    </source>
</evidence>
<dbReference type="OMA" id="MYHTRIG"/>
<reference evidence="9 10" key="1">
    <citation type="submission" date="2020-04" db="EMBL/GenBank/DDBJ databases">
        <title>Plant Genome Project.</title>
        <authorList>
            <person name="Zhang R.-G."/>
        </authorList>
    </citation>
    <scope>NUCLEOTIDE SEQUENCE [LARGE SCALE GENOMIC DNA]</scope>
    <source>
        <strain evidence="9">YNK0</strain>
        <tissue evidence="9">Leaf</tissue>
    </source>
</reference>
<evidence type="ECO:0000256" key="7">
    <source>
        <dbReference type="ARBA" id="ARBA00023136"/>
    </source>
</evidence>
<dbReference type="GO" id="GO:0016757">
    <property type="term" value="F:glycosyltransferase activity"/>
    <property type="evidence" value="ECO:0007669"/>
    <property type="project" value="UniProtKB-UniRule"/>
</dbReference>
<keyword evidence="10" id="KW-1185">Reference proteome</keyword>
<gene>
    <name evidence="9" type="ORF">HHK36_029496</name>
</gene>
<keyword evidence="6 8" id="KW-1133">Transmembrane helix</keyword>
<comment type="subcellular location">
    <subcellularLocation>
        <location evidence="1">Membrane</location>
        <topology evidence="1">Single-pass membrane protein</topology>
    </subcellularLocation>
</comment>
<dbReference type="Proteomes" id="UP000655225">
    <property type="component" value="Unassembled WGS sequence"/>
</dbReference>